<dbReference type="STRING" id="1305764.R9P2V5"/>
<dbReference type="Proteomes" id="UP000014071">
    <property type="component" value="Unassembled WGS sequence"/>
</dbReference>
<dbReference type="EMBL" id="DF238795">
    <property type="protein sequence ID" value="GAC95629.1"/>
    <property type="molecule type" value="Genomic_DNA"/>
</dbReference>
<feature type="compositionally biased region" description="Low complexity" evidence="1">
    <location>
        <begin position="148"/>
        <end position="167"/>
    </location>
</feature>
<gene>
    <name evidence="4" type="ORF">PHSY_003205</name>
</gene>
<evidence type="ECO:0000313" key="5">
    <source>
        <dbReference type="Proteomes" id="UP000014071"/>
    </source>
</evidence>
<evidence type="ECO:0000313" key="4">
    <source>
        <dbReference type="EMBL" id="GAC95629.1"/>
    </source>
</evidence>
<feature type="transmembrane region" description="Helical" evidence="2">
    <location>
        <begin position="57"/>
        <end position="81"/>
    </location>
</feature>
<sequence length="434" mass="47527">MSTQLAMMENHDLRPSTASFSLSPQHDYLVADEFKSLPSDLETHSSRRRRGCTRRKLLLLILLPITLLVLLFVVIFFPVYFTQHHSKTSSASPTGVFDQNATQARKARTTQGAVWQQARNFTDLNDFSIEYYSSGEANNKVLTGGLPSSALRQRRSSSGSSSTSTSRRQTRRQAPATNSGSSGTKSSSSPVAIITSDRSTSTPAYPILATQSSLPGSVLSIFYPANSYTPSAQPVGGTQFYALTPFDLTLASSITFNYSVFFPAGYNFVMGGKLPGLYGGTEGCGGGNDASDCWSTRMAWRTGGMGELYAYLPQDRQNLTAMLQVPPYSYVNSDYGISLGRGSFNYTIGGWTNISQTITLSTNKSHPNGTVDITVNNVRAIYYDQVYWPASIKGILFSTFFGGATKDWATPIDQYSYFKDFSVRINSLRNLTKT</sequence>
<dbReference type="RefSeq" id="XP_012189216.1">
    <property type="nucleotide sequence ID" value="XM_012333826.1"/>
</dbReference>
<proteinExistence type="predicted"/>
<keyword evidence="2" id="KW-0812">Transmembrane</keyword>
<dbReference type="AlphaFoldDB" id="R9P2V5"/>
<reference evidence="5" key="1">
    <citation type="journal article" date="2013" name="Genome Announc.">
        <title>Draft genome sequence of the basidiomycetous yeast-like fungus Pseudozyma hubeiensis SY62, which produces an abundant amount of the biosurfactant mannosylerythritol lipids.</title>
        <authorList>
            <person name="Konishi M."/>
            <person name="Hatada Y."/>
            <person name="Horiuchi J."/>
        </authorList>
    </citation>
    <scope>NUCLEOTIDE SEQUENCE [LARGE SCALE GENOMIC DNA]</scope>
    <source>
        <strain evidence="5">SY62</strain>
    </source>
</reference>
<dbReference type="Gene3D" id="2.60.120.200">
    <property type="match status" value="1"/>
</dbReference>
<name>R9P2V5_PSEHS</name>
<dbReference type="OrthoDB" id="10069995at2759"/>
<organism evidence="4 5">
    <name type="scientific">Pseudozyma hubeiensis (strain SY62)</name>
    <name type="common">Yeast</name>
    <dbReference type="NCBI Taxonomy" id="1305764"/>
    <lineage>
        <taxon>Eukaryota</taxon>
        <taxon>Fungi</taxon>
        <taxon>Dikarya</taxon>
        <taxon>Basidiomycota</taxon>
        <taxon>Ustilaginomycotina</taxon>
        <taxon>Ustilaginomycetes</taxon>
        <taxon>Ustilaginales</taxon>
        <taxon>Ustilaginaceae</taxon>
        <taxon>Pseudozyma</taxon>
    </lineage>
</organism>
<dbReference type="InterPro" id="IPR048958">
    <property type="entry name" value="Polysacc_lyase_14"/>
</dbReference>
<keyword evidence="2" id="KW-0472">Membrane</keyword>
<keyword evidence="4" id="KW-0456">Lyase</keyword>
<keyword evidence="2" id="KW-1133">Transmembrane helix</keyword>
<evidence type="ECO:0000256" key="2">
    <source>
        <dbReference type="SAM" id="Phobius"/>
    </source>
</evidence>
<dbReference type="HOGENOM" id="CLU_049744_2_1_1"/>
<feature type="region of interest" description="Disordered" evidence="1">
    <location>
        <begin position="143"/>
        <end position="192"/>
    </location>
</feature>
<keyword evidence="5" id="KW-1185">Reference proteome</keyword>
<accession>R9P2V5</accession>
<dbReference type="PANTHER" id="PTHR40124:SF1">
    <property type="entry name" value="DISAGGREGATASE RELATED REPEAT PROTEIN"/>
    <property type="match status" value="1"/>
</dbReference>
<evidence type="ECO:0000256" key="1">
    <source>
        <dbReference type="SAM" id="MobiDB-lite"/>
    </source>
</evidence>
<dbReference type="Pfam" id="PF21294">
    <property type="entry name" value="Polysacc_lyase_14"/>
    <property type="match status" value="1"/>
</dbReference>
<dbReference type="eggNOG" id="ENOG502RZ0M">
    <property type="taxonomic scope" value="Eukaryota"/>
</dbReference>
<evidence type="ECO:0000259" key="3">
    <source>
        <dbReference type="Pfam" id="PF21294"/>
    </source>
</evidence>
<feature type="domain" description="Polysaccharide lyase 14" evidence="3">
    <location>
        <begin position="216"/>
        <end position="421"/>
    </location>
</feature>
<dbReference type="GeneID" id="24108495"/>
<dbReference type="PANTHER" id="PTHR40124">
    <property type="match status" value="1"/>
</dbReference>
<feature type="compositionally biased region" description="Low complexity" evidence="1">
    <location>
        <begin position="179"/>
        <end position="189"/>
    </location>
</feature>
<dbReference type="GO" id="GO:0016829">
    <property type="term" value="F:lyase activity"/>
    <property type="evidence" value="ECO:0007669"/>
    <property type="project" value="UniProtKB-KW"/>
</dbReference>
<protein>
    <submittedName>
        <fullName evidence="4">Alginate lyase</fullName>
    </submittedName>
</protein>